<name>K8FIH6_9CHLO</name>
<dbReference type="Proteomes" id="UP000198341">
    <property type="component" value="Chromosome 9"/>
</dbReference>
<gene>
    <name evidence="8" type="ORF">Bathy09g03350</name>
</gene>
<comment type="similarity">
    <text evidence="1">Belongs to the peptidase C48 family.</text>
</comment>
<feature type="compositionally biased region" description="Basic residues" evidence="6">
    <location>
        <begin position="16"/>
        <end position="25"/>
    </location>
</feature>
<reference evidence="8 9" key="1">
    <citation type="submission" date="2011-10" db="EMBL/GenBank/DDBJ databases">
        <authorList>
            <person name="Genoscope - CEA"/>
        </authorList>
    </citation>
    <scope>NUCLEOTIDE SEQUENCE [LARGE SCALE GENOMIC DNA]</scope>
    <source>
        <strain evidence="8 9">RCC 1105</strain>
    </source>
</reference>
<protein>
    <recommendedName>
        <fullName evidence="7">Ubiquitin-like protease family profile domain-containing protein</fullName>
    </recommendedName>
</protein>
<keyword evidence="2" id="KW-0645">Protease</keyword>
<feature type="region of interest" description="Disordered" evidence="6">
    <location>
        <begin position="279"/>
        <end position="376"/>
    </location>
</feature>
<feature type="domain" description="Ubiquitin-like protease family profile" evidence="7">
    <location>
        <begin position="605"/>
        <end position="779"/>
    </location>
</feature>
<evidence type="ECO:0000313" key="9">
    <source>
        <dbReference type="Proteomes" id="UP000198341"/>
    </source>
</evidence>
<dbReference type="PROSITE" id="PS50600">
    <property type="entry name" value="ULP_PROTEASE"/>
    <property type="match status" value="1"/>
</dbReference>
<dbReference type="PANTHER" id="PTHR12606:SF1">
    <property type="entry name" value="UBIQUITIN-LIKE-SPECIFIC PROTEASE 1A"/>
    <property type="match status" value="1"/>
</dbReference>
<dbReference type="KEGG" id="bpg:Bathy09g03350"/>
<dbReference type="InterPro" id="IPR003653">
    <property type="entry name" value="Peptidase_C48_C"/>
</dbReference>
<evidence type="ECO:0000256" key="5">
    <source>
        <dbReference type="SAM" id="Coils"/>
    </source>
</evidence>
<dbReference type="OrthoDB" id="1939479at2759"/>
<dbReference type="GeneID" id="19013842"/>
<dbReference type="GO" id="GO:0016929">
    <property type="term" value="F:deSUMOylase activity"/>
    <property type="evidence" value="ECO:0007669"/>
    <property type="project" value="TreeGrafter"/>
</dbReference>
<accession>K8FIH6</accession>
<keyword evidence="4" id="KW-0788">Thiol protease</keyword>
<keyword evidence="9" id="KW-1185">Reference proteome</keyword>
<dbReference type="Pfam" id="PF02902">
    <property type="entry name" value="Peptidase_C48"/>
    <property type="match status" value="1"/>
</dbReference>
<dbReference type="STRING" id="41875.K8FIH6"/>
<dbReference type="eggNOG" id="KOG0778">
    <property type="taxonomic scope" value="Eukaryota"/>
</dbReference>
<dbReference type="PANTHER" id="PTHR12606">
    <property type="entry name" value="SENTRIN/SUMO-SPECIFIC PROTEASE"/>
    <property type="match status" value="1"/>
</dbReference>
<feature type="compositionally biased region" description="Polar residues" evidence="6">
    <location>
        <begin position="116"/>
        <end position="133"/>
    </location>
</feature>
<feature type="coiled-coil region" evidence="5">
    <location>
        <begin position="511"/>
        <end position="567"/>
    </location>
</feature>
<dbReference type="AlphaFoldDB" id="K8FIH6"/>
<feature type="compositionally biased region" description="Acidic residues" evidence="6">
    <location>
        <begin position="97"/>
        <end position="106"/>
    </location>
</feature>
<feature type="region of interest" description="Disordered" evidence="6">
    <location>
        <begin position="425"/>
        <end position="465"/>
    </location>
</feature>
<feature type="compositionally biased region" description="Low complexity" evidence="6">
    <location>
        <begin position="358"/>
        <end position="369"/>
    </location>
</feature>
<dbReference type="GO" id="GO:0006508">
    <property type="term" value="P:proteolysis"/>
    <property type="evidence" value="ECO:0007669"/>
    <property type="project" value="UniProtKB-KW"/>
</dbReference>
<organism evidence="8 9">
    <name type="scientific">Bathycoccus prasinos</name>
    <dbReference type="NCBI Taxonomy" id="41875"/>
    <lineage>
        <taxon>Eukaryota</taxon>
        <taxon>Viridiplantae</taxon>
        <taxon>Chlorophyta</taxon>
        <taxon>Mamiellophyceae</taxon>
        <taxon>Mamiellales</taxon>
        <taxon>Bathycoccaceae</taxon>
        <taxon>Bathycoccus</taxon>
    </lineage>
</organism>
<sequence length="821" mass="93684">MGGVDFRKRILSVLRTTKREKKKRKKESDLPSKPSPLQREAKGEEEEERRRRGVRARREQEQREQQQPSHFVQYASPKTLQPSAFPRLKSSSFKEDKDEEEEEEEKNEYVQKPVLSESQLRNIYSSNENTNDGSYFKGHLKEEDALNDILTTPIVGRKVFVAEEEKKRRRALSDKSKASRYYGSSGKYSSYSSRGGEEEFRFRSNEENSFDTFARAAKASRAAYATSSSPGFGKPALTFDREERLFEKQRSISSRHTPLDLVKQASATREELREIERRRRVEKEEGNRGGVIDLTGEAGDAEEEEEEEEVPAEVIDLTSDNPPSSSHRNENIAATHFTPAAPDFGDLRRTKSATPKMGVGASSGRSSGGIKDEINKAHSADVGLKRFSRRKKHIDLIGRTARELVESAPEGEQLSQYKAQVAKFASEAYENDDDDEKNEKNENETQRNLVEELDEKDDTGKTMVTTPKTTTTVTKMGGTHTKFNISPLSPTELKLEASARAAKRATTTFAAAAAEEEKDPLRAQLEALRLEQKKKEELRVKATEDRVKAEEEAAKEAIVEKKKAKEVDVFDQLPTPEEDERIDNAYDSGELVNHACARLPGQGVMPLKGKDIHTLAPVTWLNDECVNFTLGILGRRERERCGPKGHPRCHFFNTFFLNKLFQDDGEYDYNKVRRWSTEKKLGYLPIKCEKVIVPVHQGVHWVLAVVDLKRKVVSYYDSLLGKDREVVRNLIKWVVDEAKNKLNENWDIGEWREEYPSEIPRQMNGSDCGMFMLNYARNIASFTDEDLKNNAFTFHQRDMVNLRRRLVLEILKIGLEMPADD</sequence>
<dbReference type="GO" id="GO:0016926">
    <property type="term" value="P:protein desumoylation"/>
    <property type="evidence" value="ECO:0007669"/>
    <property type="project" value="TreeGrafter"/>
</dbReference>
<feature type="compositionally biased region" description="Low complexity" evidence="6">
    <location>
        <begin position="179"/>
        <end position="194"/>
    </location>
</feature>
<evidence type="ECO:0000256" key="6">
    <source>
        <dbReference type="SAM" id="MobiDB-lite"/>
    </source>
</evidence>
<feature type="compositionally biased region" description="Basic and acidic residues" evidence="6">
    <location>
        <begin position="165"/>
        <end position="177"/>
    </location>
</feature>
<evidence type="ECO:0000256" key="3">
    <source>
        <dbReference type="ARBA" id="ARBA00022801"/>
    </source>
</evidence>
<evidence type="ECO:0000259" key="7">
    <source>
        <dbReference type="PROSITE" id="PS50600"/>
    </source>
</evidence>
<dbReference type="EMBL" id="FO082270">
    <property type="protein sequence ID" value="CCO66864.1"/>
    <property type="molecule type" value="Genomic_DNA"/>
</dbReference>
<dbReference type="InterPro" id="IPR038765">
    <property type="entry name" value="Papain-like_cys_pep_sf"/>
</dbReference>
<proteinExistence type="inferred from homology"/>
<dbReference type="SUPFAM" id="SSF54001">
    <property type="entry name" value="Cysteine proteinases"/>
    <property type="match status" value="1"/>
</dbReference>
<evidence type="ECO:0000256" key="1">
    <source>
        <dbReference type="ARBA" id="ARBA00005234"/>
    </source>
</evidence>
<evidence type="ECO:0000313" key="8">
    <source>
        <dbReference type="EMBL" id="CCO66864.1"/>
    </source>
</evidence>
<feature type="compositionally biased region" description="Acidic residues" evidence="6">
    <location>
        <begin position="299"/>
        <end position="311"/>
    </location>
</feature>
<feature type="region of interest" description="Disordered" evidence="6">
    <location>
        <begin position="1"/>
        <end position="136"/>
    </location>
</feature>
<keyword evidence="5" id="KW-0175">Coiled coil</keyword>
<dbReference type="GO" id="GO:0005634">
    <property type="term" value="C:nucleus"/>
    <property type="evidence" value="ECO:0007669"/>
    <property type="project" value="TreeGrafter"/>
</dbReference>
<dbReference type="RefSeq" id="XP_007511304.1">
    <property type="nucleotide sequence ID" value="XM_007511242.1"/>
</dbReference>
<feature type="region of interest" description="Disordered" evidence="6">
    <location>
        <begin position="165"/>
        <end position="203"/>
    </location>
</feature>
<evidence type="ECO:0000256" key="4">
    <source>
        <dbReference type="ARBA" id="ARBA00022807"/>
    </source>
</evidence>
<keyword evidence="3" id="KW-0378">Hydrolase</keyword>
<dbReference type="Gene3D" id="3.40.395.10">
    <property type="entry name" value="Adenoviral Proteinase, Chain A"/>
    <property type="match status" value="1"/>
</dbReference>
<evidence type="ECO:0000256" key="2">
    <source>
        <dbReference type="ARBA" id="ARBA00022670"/>
    </source>
</evidence>